<dbReference type="GeneID" id="70243353"/>
<dbReference type="InterPro" id="IPR023631">
    <property type="entry name" value="Amidase_dom"/>
</dbReference>
<name>A0AAD4Q1W1_9EURO</name>
<evidence type="ECO:0000256" key="1">
    <source>
        <dbReference type="ARBA" id="ARBA00001311"/>
    </source>
</evidence>
<evidence type="ECO:0000256" key="6">
    <source>
        <dbReference type="PIRSR" id="PIRSR001221-2"/>
    </source>
</evidence>
<evidence type="ECO:0000256" key="4">
    <source>
        <dbReference type="ARBA" id="ARBA00022801"/>
    </source>
</evidence>
<feature type="binding site" evidence="6">
    <location>
        <begin position="248"/>
        <end position="251"/>
    </location>
    <ligand>
        <name>substrate</name>
    </ligand>
</feature>
<dbReference type="Proteomes" id="UP001201262">
    <property type="component" value="Unassembled WGS sequence"/>
</dbReference>
<keyword evidence="4" id="KW-0378">Hydrolase</keyword>
<comment type="similarity">
    <text evidence="2">Belongs to the amidase family.</text>
</comment>
<dbReference type="AlphaFoldDB" id="A0AAD4Q1W1"/>
<dbReference type="EC" id="3.5.1.4" evidence="3"/>
<feature type="binding site" evidence="6">
    <location>
        <position position="201"/>
    </location>
    <ligand>
        <name>substrate</name>
    </ligand>
</feature>
<organism evidence="8 9">
    <name type="scientific">Talaromyces proteolyticus</name>
    <dbReference type="NCBI Taxonomy" id="1131652"/>
    <lineage>
        <taxon>Eukaryota</taxon>
        <taxon>Fungi</taxon>
        <taxon>Dikarya</taxon>
        <taxon>Ascomycota</taxon>
        <taxon>Pezizomycotina</taxon>
        <taxon>Eurotiomycetes</taxon>
        <taxon>Eurotiomycetidae</taxon>
        <taxon>Eurotiales</taxon>
        <taxon>Trichocomaceae</taxon>
        <taxon>Talaromyces</taxon>
        <taxon>Talaromyces sect. Bacilispori</taxon>
    </lineage>
</organism>
<keyword evidence="9" id="KW-1185">Reference proteome</keyword>
<dbReference type="InterPro" id="IPR020556">
    <property type="entry name" value="Amidase_CS"/>
</dbReference>
<dbReference type="InterPro" id="IPR036928">
    <property type="entry name" value="AS_sf"/>
</dbReference>
<evidence type="ECO:0000256" key="2">
    <source>
        <dbReference type="ARBA" id="ARBA00009199"/>
    </source>
</evidence>
<dbReference type="GO" id="GO:0004040">
    <property type="term" value="F:amidase activity"/>
    <property type="evidence" value="ECO:0007669"/>
    <property type="project" value="UniProtKB-EC"/>
</dbReference>
<evidence type="ECO:0000256" key="3">
    <source>
        <dbReference type="ARBA" id="ARBA00012922"/>
    </source>
</evidence>
<dbReference type="PROSITE" id="PS00571">
    <property type="entry name" value="AMIDASES"/>
    <property type="match status" value="1"/>
</dbReference>
<comment type="caution">
    <text evidence="8">The sequence shown here is derived from an EMBL/GenBank/DDBJ whole genome shotgun (WGS) entry which is preliminary data.</text>
</comment>
<feature type="domain" description="Amidase" evidence="7">
    <location>
        <begin position="96"/>
        <end position="564"/>
    </location>
</feature>
<feature type="active site" description="Charge relay system" evidence="5">
    <location>
        <position position="227"/>
    </location>
</feature>
<dbReference type="Pfam" id="PF01425">
    <property type="entry name" value="Amidase"/>
    <property type="match status" value="1"/>
</dbReference>
<sequence length="586" mass="64364">MGEPAYLDISARKWKQLNSLIPAQWRLDDKYIPRGMRLSPIESVHKLDGFGDDMGSLVDIPRKCGILNSREIAITENWDVQGLLYEIAEKRLTSEEVALAFCKRAAVAQQLTRCLTEPLFTEALEQARRLDHHLKRTGKLFGPLHGLPVTVKDTFDVKGVDSTVGITALAFKPAIQDAALVELLRSLGAIIIAKTNVPQTMSFLDSVNNIFGRTLNPLNRSLTAGGSSGGEGVAVAMRASMVGFGTDIGGSIRIPAMCNGIYGFKPSVGRIPYGGTTSGQPNGKLRVALKPVAGPIARSIEDIDAIMKELVPRSELFGHDCIPGLWPSLTPLKKKLRIGLLLNDGLVNPVPPITNILKEVSNIIARSQVADIEVVDISAPAVMKKCMFTGGRLMDVDGSGPLLDLLDQTGEPLMPYLRGRTKRRPPMSIEKLYALCAERDQIEVDMRQQMWSWPPSTATTSKVFAQTLDAVICPVAAHPVPKHDSYGSLSYTTTFVLLDYPTGTIPVRNMTETDLNLEFNAGDKPLSKFDEGNRQFWKEDRKIYLGSPLSVQVVTPRLHDHELCQVMSVIDSTLKRHYQSNTKAML</sequence>
<comment type="catalytic activity">
    <reaction evidence="1">
        <text>a monocarboxylic acid amide + H2O = a monocarboxylate + NH4(+)</text>
        <dbReference type="Rhea" id="RHEA:12020"/>
        <dbReference type="ChEBI" id="CHEBI:15377"/>
        <dbReference type="ChEBI" id="CHEBI:28938"/>
        <dbReference type="ChEBI" id="CHEBI:35757"/>
        <dbReference type="ChEBI" id="CHEBI:83628"/>
        <dbReference type="EC" id="3.5.1.4"/>
    </reaction>
</comment>
<evidence type="ECO:0000313" key="8">
    <source>
        <dbReference type="EMBL" id="KAH8698925.1"/>
    </source>
</evidence>
<dbReference type="RefSeq" id="XP_046073389.1">
    <property type="nucleotide sequence ID" value="XM_046213066.1"/>
</dbReference>
<proteinExistence type="inferred from homology"/>
<dbReference type="Gene3D" id="3.90.1300.10">
    <property type="entry name" value="Amidase signature (AS) domain"/>
    <property type="match status" value="1"/>
</dbReference>
<gene>
    <name evidence="8" type="ORF">BGW36DRAFT_340240</name>
</gene>
<protein>
    <recommendedName>
        <fullName evidence="3">amidase</fullName>
        <ecNumber evidence="3">3.5.1.4</ecNumber>
    </recommendedName>
</protein>
<dbReference type="PANTHER" id="PTHR46072:SF6">
    <property type="entry name" value="AMIDASE, PUTATIVE (AFU_ORTHOLOGUE AFUA_1G14530)-RELATED"/>
    <property type="match status" value="1"/>
</dbReference>
<feature type="active site" description="Charge relay system" evidence="5">
    <location>
        <position position="152"/>
    </location>
</feature>
<evidence type="ECO:0000313" key="9">
    <source>
        <dbReference type="Proteomes" id="UP001201262"/>
    </source>
</evidence>
<dbReference type="PIRSF" id="PIRSF001221">
    <property type="entry name" value="Amidase_fungi"/>
    <property type="match status" value="1"/>
</dbReference>
<dbReference type="SUPFAM" id="SSF75304">
    <property type="entry name" value="Amidase signature (AS) enzymes"/>
    <property type="match status" value="1"/>
</dbReference>
<evidence type="ECO:0000256" key="5">
    <source>
        <dbReference type="PIRSR" id="PIRSR001221-1"/>
    </source>
</evidence>
<feature type="binding site" evidence="6">
    <location>
        <position position="227"/>
    </location>
    <ligand>
        <name>substrate</name>
    </ligand>
</feature>
<accession>A0AAD4Q1W1</accession>
<reference evidence="8" key="1">
    <citation type="submission" date="2021-12" db="EMBL/GenBank/DDBJ databases">
        <title>Convergent genome expansion in fungi linked to evolution of root-endophyte symbiosis.</title>
        <authorList>
            <consortium name="DOE Joint Genome Institute"/>
            <person name="Ke Y.-H."/>
            <person name="Bonito G."/>
            <person name="Liao H.-L."/>
            <person name="Looney B."/>
            <person name="Rojas-Flechas A."/>
            <person name="Nash J."/>
            <person name="Hameed K."/>
            <person name="Schadt C."/>
            <person name="Martin F."/>
            <person name="Crous P.W."/>
            <person name="Miettinen O."/>
            <person name="Magnuson J.K."/>
            <person name="Labbe J."/>
            <person name="Jacobson D."/>
            <person name="Doktycz M.J."/>
            <person name="Veneault-Fourrey C."/>
            <person name="Kuo A."/>
            <person name="Mondo S."/>
            <person name="Calhoun S."/>
            <person name="Riley R."/>
            <person name="Ohm R."/>
            <person name="LaButti K."/>
            <person name="Andreopoulos B."/>
            <person name="Pangilinan J."/>
            <person name="Nolan M."/>
            <person name="Tritt A."/>
            <person name="Clum A."/>
            <person name="Lipzen A."/>
            <person name="Daum C."/>
            <person name="Barry K."/>
            <person name="Grigoriev I.V."/>
            <person name="Vilgalys R."/>
        </authorList>
    </citation>
    <scope>NUCLEOTIDE SEQUENCE</scope>
    <source>
        <strain evidence="8">PMI_201</strain>
    </source>
</reference>
<feature type="active site" description="Acyl-ester intermediate" evidence="5">
    <location>
        <position position="251"/>
    </location>
</feature>
<dbReference type="PANTHER" id="PTHR46072">
    <property type="entry name" value="AMIDASE-RELATED-RELATED"/>
    <property type="match status" value="1"/>
</dbReference>
<evidence type="ECO:0000259" key="7">
    <source>
        <dbReference type="Pfam" id="PF01425"/>
    </source>
</evidence>
<dbReference type="EMBL" id="JAJTJA010000005">
    <property type="protein sequence ID" value="KAH8698925.1"/>
    <property type="molecule type" value="Genomic_DNA"/>
</dbReference>